<keyword evidence="2" id="KW-1185">Reference proteome</keyword>
<reference evidence="1 2" key="1">
    <citation type="journal article" date="2022" name="Allergy">
        <title>Genome assembly and annotation of Periplaneta americana reveal a comprehensive cockroach allergen profile.</title>
        <authorList>
            <person name="Wang L."/>
            <person name="Xiong Q."/>
            <person name="Saelim N."/>
            <person name="Wang L."/>
            <person name="Nong W."/>
            <person name="Wan A.T."/>
            <person name="Shi M."/>
            <person name="Liu X."/>
            <person name="Cao Q."/>
            <person name="Hui J.H.L."/>
            <person name="Sookrung N."/>
            <person name="Leung T.F."/>
            <person name="Tungtrongchitr A."/>
            <person name="Tsui S.K.W."/>
        </authorList>
    </citation>
    <scope>NUCLEOTIDE SEQUENCE [LARGE SCALE GENOMIC DNA]</scope>
    <source>
        <strain evidence="1">PWHHKU_190912</strain>
    </source>
</reference>
<gene>
    <name evidence="1" type="ORF">ANN_09003</name>
</gene>
<dbReference type="EMBL" id="JAJSOF020000005">
    <property type="protein sequence ID" value="KAJ4447015.1"/>
    <property type="molecule type" value="Genomic_DNA"/>
</dbReference>
<accession>A0ABQ8TNQ9</accession>
<protein>
    <submittedName>
        <fullName evidence="1">Uncharacterized protein</fullName>
    </submittedName>
</protein>
<organism evidence="1 2">
    <name type="scientific">Periplaneta americana</name>
    <name type="common">American cockroach</name>
    <name type="synonym">Blatta americana</name>
    <dbReference type="NCBI Taxonomy" id="6978"/>
    <lineage>
        <taxon>Eukaryota</taxon>
        <taxon>Metazoa</taxon>
        <taxon>Ecdysozoa</taxon>
        <taxon>Arthropoda</taxon>
        <taxon>Hexapoda</taxon>
        <taxon>Insecta</taxon>
        <taxon>Pterygota</taxon>
        <taxon>Neoptera</taxon>
        <taxon>Polyneoptera</taxon>
        <taxon>Dictyoptera</taxon>
        <taxon>Blattodea</taxon>
        <taxon>Blattoidea</taxon>
        <taxon>Blattidae</taxon>
        <taxon>Blattinae</taxon>
        <taxon>Periplaneta</taxon>
    </lineage>
</organism>
<dbReference type="Proteomes" id="UP001148838">
    <property type="component" value="Unassembled WGS sequence"/>
</dbReference>
<evidence type="ECO:0000313" key="2">
    <source>
        <dbReference type="Proteomes" id="UP001148838"/>
    </source>
</evidence>
<evidence type="ECO:0000313" key="1">
    <source>
        <dbReference type="EMBL" id="KAJ4447015.1"/>
    </source>
</evidence>
<comment type="caution">
    <text evidence="1">The sequence shown here is derived from an EMBL/GenBank/DDBJ whole genome shotgun (WGS) entry which is preliminary data.</text>
</comment>
<name>A0ABQ8TNQ9_PERAM</name>
<sequence>MYDTRAYHRTPVVEGGTKWCFRFLIVDPKIRRKGSAVTKWRWLVGQVLFTTACARLTYSLKFTGDLRRFVESNNSGYRGYRNSVSWKTSSVTELYSAMKDILLLYFALQNVSTSPFRHWHRFTPPIAITTQTRFFDSKLDDKSFSTE</sequence>
<proteinExistence type="predicted"/>